<feature type="domain" description="Transketolase N-terminal" evidence="4">
    <location>
        <begin position="30"/>
        <end position="271"/>
    </location>
</feature>
<keyword evidence="3" id="KW-0786">Thiamine pyrophosphate</keyword>
<comment type="similarity">
    <text evidence="2">Belongs to the transketolase family.</text>
</comment>
<comment type="caution">
    <text evidence="5">The sequence shown here is derived from an EMBL/GenBank/DDBJ whole genome shotgun (WGS) entry which is preliminary data.</text>
</comment>
<proteinExistence type="inferred from homology"/>
<dbReference type="Gene3D" id="3.40.50.970">
    <property type="match status" value="1"/>
</dbReference>
<dbReference type="SUPFAM" id="SSF52518">
    <property type="entry name" value="Thiamin diphosphate-binding fold (THDP-binding)"/>
    <property type="match status" value="1"/>
</dbReference>
<evidence type="ECO:0000259" key="4">
    <source>
        <dbReference type="Pfam" id="PF00456"/>
    </source>
</evidence>
<dbReference type="Pfam" id="PF00456">
    <property type="entry name" value="Transketolase_N"/>
    <property type="match status" value="1"/>
</dbReference>
<comment type="cofactor">
    <cofactor evidence="1">
        <name>thiamine diphosphate</name>
        <dbReference type="ChEBI" id="CHEBI:58937"/>
    </cofactor>
</comment>
<dbReference type="InterPro" id="IPR029061">
    <property type="entry name" value="THDP-binding"/>
</dbReference>
<evidence type="ECO:0000256" key="3">
    <source>
        <dbReference type="ARBA" id="ARBA00023052"/>
    </source>
</evidence>
<evidence type="ECO:0000313" key="5">
    <source>
        <dbReference type="EMBL" id="MBC5689809.1"/>
    </source>
</evidence>
<dbReference type="InterPro" id="IPR005474">
    <property type="entry name" value="Transketolase_N"/>
</dbReference>
<gene>
    <name evidence="5" type="ORF">H8S37_12870</name>
</gene>
<dbReference type="RefSeq" id="WP_186876456.1">
    <property type="nucleotide sequence ID" value="NZ_JACOPF010000002.1"/>
</dbReference>
<accession>A0A923LKA1</accession>
<dbReference type="Proteomes" id="UP000652477">
    <property type="component" value="Unassembled WGS sequence"/>
</dbReference>
<reference evidence="5" key="1">
    <citation type="submission" date="2020-08" db="EMBL/GenBank/DDBJ databases">
        <title>Genome public.</title>
        <authorList>
            <person name="Liu C."/>
            <person name="Sun Q."/>
        </authorList>
    </citation>
    <scope>NUCLEOTIDE SEQUENCE</scope>
    <source>
        <strain evidence="5">NSJ-55</strain>
    </source>
</reference>
<name>A0A923LKA1_9FIRM</name>
<organism evidence="5 6">
    <name type="scientific">Mediterraneibacter hominis</name>
    <dbReference type="NCBI Taxonomy" id="2763054"/>
    <lineage>
        <taxon>Bacteria</taxon>
        <taxon>Bacillati</taxon>
        <taxon>Bacillota</taxon>
        <taxon>Clostridia</taxon>
        <taxon>Lachnospirales</taxon>
        <taxon>Lachnospiraceae</taxon>
        <taxon>Mediterraneibacter</taxon>
    </lineage>
</organism>
<dbReference type="AlphaFoldDB" id="A0A923LKA1"/>
<dbReference type="CDD" id="cd02012">
    <property type="entry name" value="TPP_TK"/>
    <property type="match status" value="1"/>
</dbReference>
<dbReference type="PANTHER" id="PTHR47514">
    <property type="entry name" value="TRANSKETOLASE N-TERMINAL SECTION-RELATED"/>
    <property type="match status" value="1"/>
</dbReference>
<evidence type="ECO:0000313" key="6">
    <source>
        <dbReference type="Proteomes" id="UP000652477"/>
    </source>
</evidence>
<dbReference type="EMBL" id="JACOPF010000002">
    <property type="protein sequence ID" value="MBC5689809.1"/>
    <property type="molecule type" value="Genomic_DNA"/>
</dbReference>
<evidence type="ECO:0000256" key="1">
    <source>
        <dbReference type="ARBA" id="ARBA00001964"/>
    </source>
</evidence>
<protein>
    <submittedName>
        <fullName evidence="5">Transketolase</fullName>
    </submittedName>
</protein>
<dbReference type="PANTHER" id="PTHR47514:SF1">
    <property type="entry name" value="TRANSKETOLASE N-TERMINAL SECTION-RELATED"/>
    <property type="match status" value="1"/>
</dbReference>
<keyword evidence="6" id="KW-1185">Reference proteome</keyword>
<evidence type="ECO:0000256" key="2">
    <source>
        <dbReference type="ARBA" id="ARBA00007131"/>
    </source>
</evidence>
<sequence>MLRGKSELEHICREMRKDILRMSWSAGDSGMHFGGALSIIEIVCVLYLEVMRWSKDETEKETRGRFILSKGHGVPAVYAVLRQAGVIGAEELDTFKKDETRLPGHPCMDKSLGIEFSSGSLGQGLSLGVGSAIALKRKKNPAKVYVLLGDGECDEGAVWEAAMSAHQYGLNNLVAIVDRNKLQYDGDTEKIMGLGSLEEKWRSFGWEVISIDGHDVERCYSALTYASRKPLAIIADTVKGKGISFMENEMIWHHRKMTKSQEKAAMEELGFAGI</sequence>